<keyword evidence="5 11" id="KW-0862">Zinc</keyword>
<gene>
    <name evidence="14" type="ORF">CBOVIS_LOCUS7965</name>
</gene>
<evidence type="ECO:0000256" key="11">
    <source>
        <dbReference type="RuleBase" id="RU004334"/>
    </source>
</evidence>
<protein>
    <submittedName>
        <fullName evidence="14">Uncharacterized protein</fullName>
    </submittedName>
</protein>
<dbReference type="Gene3D" id="3.30.50.10">
    <property type="entry name" value="Erythroid Transcription Factor GATA-1, subunit A"/>
    <property type="match status" value="1"/>
</dbReference>
<dbReference type="InterPro" id="IPR049636">
    <property type="entry name" value="HNF4-like_DBD"/>
</dbReference>
<evidence type="ECO:0000256" key="5">
    <source>
        <dbReference type="ARBA" id="ARBA00022833"/>
    </source>
</evidence>
<keyword evidence="15" id="KW-1185">Reference proteome</keyword>
<dbReference type="AlphaFoldDB" id="A0A8S1F070"/>
<name>A0A8S1F070_9PELO</name>
<dbReference type="PROSITE" id="PS51843">
    <property type="entry name" value="NR_LBD"/>
    <property type="match status" value="1"/>
</dbReference>
<feature type="domain" description="Nuclear receptor" evidence="12">
    <location>
        <begin position="2"/>
        <end position="78"/>
    </location>
</feature>
<dbReference type="GO" id="GO:0005634">
    <property type="term" value="C:nucleus"/>
    <property type="evidence" value="ECO:0007669"/>
    <property type="project" value="UniProtKB-SubCell"/>
</dbReference>
<organism evidence="14 15">
    <name type="scientific">Caenorhabditis bovis</name>
    <dbReference type="NCBI Taxonomy" id="2654633"/>
    <lineage>
        <taxon>Eukaryota</taxon>
        <taxon>Metazoa</taxon>
        <taxon>Ecdysozoa</taxon>
        <taxon>Nematoda</taxon>
        <taxon>Chromadorea</taxon>
        <taxon>Rhabditida</taxon>
        <taxon>Rhabditina</taxon>
        <taxon>Rhabditomorpha</taxon>
        <taxon>Rhabditoidea</taxon>
        <taxon>Rhabditidae</taxon>
        <taxon>Peloderinae</taxon>
        <taxon>Caenorhabditis</taxon>
    </lineage>
</organism>
<dbReference type="PROSITE" id="PS51030">
    <property type="entry name" value="NUCLEAR_REC_DBD_2"/>
    <property type="match status" value="1"/>
</dbReference>
<dbReference type="Gene3D" id="1.10.565.10">
    <property type="entry name" value="Retinoid X Receptor"/>
    <property type="match status" value="1"/>
</dbReference>
<comment type="caution">
    <text evidence="14">The sequence shown here is derived from an EMBL/GenBank/DDBJ whole genome shotgun (WGS) entry which is preliminary data.</text>
</comment>
<proteinExistence type="inferred from homology"/>
<evidence type="ECO:0000256" key="3">
    <source>
        <dbReference type="ARBA" id="ARBA00022723"/>
    </source>
</evidence>
<dbReference type="GO" id="GO:0000978">
    <property type="term" value="F:RNA polymerase II cis-regulatory region sequence-specific DNA binding"/>
    <property type="evidence" value="ECO:0007669"/>
    <property type="project" value="InterPro"/>
</dbReference>
<dbReference type="OrthoDB" id="9996608at2759"/>
<accession>A0A8S1F070</accession>
<dbReference type="PANTHER" id="PTHR46397:SF5">
    <property type="entry name" value="NUCLEAR HORMONE RECEPTOR FAMILY MEMBER NHR-20"/>
    <property type="match status" value="1"/>
</dbReference>
<dbReference type="SUPFAM" id="SSF57716">
    <property type="entry name" value="Glucocorticoid receptor-like (DNA-binding domain)"/>
    <property type="match status" value="1"/>
</dbReference>
<dbReference type="InterPro" id="IPR013088">
    <property type="entry name" value="Znf_NHR/GATA"/>
</dbReference>
<evidence type="ECO:0000313" key="15">
    <source>
        <dbReference type="Proteomes" id="UP000494206"/>
    </source>
</evidence>
<dbReference type="PROSITE" id="PS00031">
    <property type="entry name" value="NUCLEAR_REC_DBD_1"/>
    <property type="match status" value="1"/>
</dbReference>
<evidence type="ECO:0000256" key="6">
    <source>
        <dbReference type="ARBA" id="ARBA00023015"/>
    </source>
</evidence>
<comment type="similarity">
    <text evidence="2 11">Belongs to the nuclear hormone receptor family.</text>
</comment>
<dbReference type="SUPFAM" id="SSF48508">
    <property type="entry name" value="Nuclear receptor ligand-binding domain"/>
    <property type="match status" value="1"/>
</dbReference>
<dbReference type="GO" id="GO:0003700">
    <property type="term" value="F:DNA-binding transcription factor activity"/>
    <property type="evidence" value="ECO:0007669"/>
    <property type="project" value="InterPro"/>
</dbReference>
<evidence type="ECO:0000256" key="4">
    <source>
        <dbReference type="ARBA" id="ARBA00022771"/>
    </source>
</evidence>
<comment type="subcellular location">
    <subcellularLocation>
        <location evidence="1 11">Nucleus</location>
    </subcellularLocation>
</comment>
<keyword evidence="3 11" id="KW-0479">Metal-binding</keyword>
<evidence type="ECO:0000256" key="7">
    <source>
        <dbReference type="ARBA" id="ARBA00023125"/>
    </source>
</evidence>
<dbReference type="Pfam" id="PF00104">
    <property type="entry name" value="Hormone_recep"/>
    <property type="match status" value="1"/>
</dbReference>
<keyword evidence="4 11" id="KW-0863">Zinc-finger</keyword>
<dbReference type="Pfam" id="PF00105">
    <property type="entry name" value="zf-C4"/>
    <property type="match status" value="1"/>
</dbReference>
<evidence type="ECO:0000313" key="14">
    <source>
        <dbReference type="EMBL" id="CAB3405815.1"/>
    </source>
</evidence>
<dbReference type="GO" id="GO:0008270">
    <property type="term" value="F:zinc ion binding"/>
    <property type="evidence" value="ECO:0007669"/>
    <property type="project" value="UniProtKB-KW"/>
</dbReference>
<feature type="domain" description="NR LBD" evidence="13">
    <location>
        <begin position="125"/>
        <end position="375"/>
    </location>
</feature>
<dbReference type="PANTHER" id="PTHR46397">
    <property type="entry name" value="NUCLEAR HORMONE RECEPTOR FAMILY-RELATED"/>
    <property type="match status" value="1"/>
</dbReference>
<keyword evidence="7 11" id="KW-0238">DNA-binding</keyword>
<dbReference type="InterPro" id="IPR001628">
    <property type="entry name" value="Znf_hrmn_rcpt"/>
</dbReference>
<keyword evidence="10 11" id="KW-0539">Nucleus</keyword>
<keyword evidence="8 11" id="KW-0804">Transcription</keyword>
<evidence type="ECO:0000256" key="8">
    <source>
        <dbReference type="ARBA" id="ARBA00023163"/>
    </source>
</evidence>
<evidence type="ECO:0000256" key="9">
    <source>
        <dbReference type="ARBA" id="ARBA00023170"/>
    </source>
</evidence>
<evidence type="ECO:0000256" key="2">
    <source>
        <dbReference type="ARBA" id="ARBA00005993"/>
    </source>
</evidence>
<keyword evidence="6 11" id="KW-0805">Transcription regulation</keyword>
<dbReference type="InterPro" id="IPR035500">
    <property type="entry name" value="NHR-like_dom_sf"/>
</dbReference>
<reference evidence="14 15" key="1">
    <citation type="submission" date="2020-04" db="EMBL/GenBank/DDBJ databases">
        <authorList>
            <person name="Laetsch R D."/>
            <person name="Stevens L."/>
            <person name="Kumar S."/>
            <person name="Blaxter L. M."/>
        </authorList>
    </citation>
    <scope>NUCLEOTIDE SEQUENCE [LARGE SCALE GENOMIC DNA]</scope>
</reference>
<evidence type="ECO:0000259" key="12">
    <source>
        <dbReference type="PROSITE" id="PS51030"/>
    </source>
</evidence>
<evidence type="ECO:0000256" key="10">
    <source>
        <dbReference type="ARBA" id="ARBA00023242"/>
    </source>
</evidence>
<dbReference type="CDD" id="cd06960">
    <property type="entry name" value="NR_DBD_HNF4A"/>
    <property type="match status" value="1"/>
</dbReference>
<dbReference type="SMART" id="SM00399">
    <property type="entry name" value="ZnF_C4"/>
    <property type="match status" value="1"/>
</dbReference>
<dbReference type="Proteomes" id="UP000494206">
    <property type="component" value="Unassembled WGS sequence"/>
</dbReference>
<keyword evidence="9 11" id="KW-0675">Receptor</keyword>
<dbReference type="InterPro" id="IPR000536">
    <property type="entry name" value="Nucl_hrmn_rcpt_lig-bd"/>
</dbReference>
<evidence type="ECO:0000259" key="13">
    <source>
        <dbReference type="PROSITE" id="PS51843"/>
    </source>
</evidence>
<sequence>MRMKCAICESAATSLHFGTPSCKACAAFFRRTVALDITYNCITGKNKCDVNFERRMACKKCRYDKCIRNNMQRDMVQSKQGRLEDATLLASPESPSTSSPIDDSKYFNMLNHFIQMESNLNKSRRMAFTDSKLIDIFSGICEMPYEFNQLRPFDFQVYTGYGKHEYVMMFNYTSLFPDFNKLDNSEQNFMFRICCGVDYILSSVYYTHRIGREKNMAVYQDGTYLKMDKPLLKNGMPGDPTLSLSKEELEKYKNLMRPKMELWSEFLPKYEFLKCGFEENILLKALCCWQFSKMKFGENGKLLCSIQSSKITNVLLRFCQDKYGKDEGLIRASNIVLFVSTVHEEIMELIRTLIVVTVFEIVNGDTLIDEILNSNTIFA</sequence>
<dbReference type="EMBL" id="CADEPM010000005">
    <property type="protein sequence ID" value="CAB3405815.1"/>
    <property type="molecule type" value="Genomic_DNA"/>
</dbReference>
<dbReference type="SMART" id="SM00430">
    <property type="entry name" value="HOLI"/>
    <property type="match status" value="1"/>
</dbReference>
<evidence type="ECO:0000256" key="1">
    <source>
        <dbReference type="ARBA" id="ARBA00004123"/>
    </source>
</evidence>
<dbReference type="PRINTS" id="PR00047">
    <property type="entry name" value="STROIDFINGER"/>
</dbReference>